<keyword evidence="2" id="KW-1185">Reference proteome</keyword>
<proteinExistence type="predicted"/>
<dbReference type="AlphaFoldDB" id="A0AAD4MXQ0"/>
<gene>
    <name evidence="1" type="ORF">DdX_11778</name>
</gene>
<name>A0AAD4MXQ0_9BILA</name>
<dbReference type="EMBL" id="JAKKPZ010000034">
    <property type="protein sequence ID" value="KAI1708699.1"/>
    <property type="molecule type" value="Genomic_DNA"/>
</dbReference>
<accession>A0AAD4MXQ0</accession>
<evidence type="ECO:0008006" key="3">
    <source>
        <dbReference type="Google" id="ProtNLM"/>
    </source>
</evidence>
<evidence type="ECO:0000313" key="2">
    <source>
        <dbReference type="Proteomes" id="UP001201812"/>
    </source>
</evidence>
<comment type="caution">
    <text evidence="1">The sequence shown here is derived from an EMBL/GenBank/DDBJ whole genome shotgun (WGS) entry which is preliminary data.</text>
</comment>
<dbReference type="Proteomes" id="UP001201812">
    <property type="component" value="Unassembled WGS sequence"/>
</dbReference>
<evidence type="ECO:0000313" key="1">
    <source>
        <dbReference type="EMBL" id="KAI1708699.1"/>
    </source>
</evidence>
<sequence>MVPMDNETMVETFKFLKYYQLATNSLVSKRFRDLIRTHRHKLALLYVNIFMNTFVANQQRPIIKMFNEKLSLEEYNEWIIRNGYSKQIPLEGQIVEKENTENDRAIYALRADVYQNPNTNPNIATNVLYARTQLTDEAWPLFHHLIRLLMDPFVYFRSLSLYSLKGVFSSLAGAMSPDRDRLQCEKLNIGFDGDTQNFIVWVKDHVRCNKMEIYGNSDSNYDQELLEFIMTGAPCTSAIHVGRYDLSKVVVDFVQKFTGLKNCDEYKIVETTLGKIKDDRVVDEVKRNCGELFSEEVEFEEGSGTRQIIGIINNDIDKRLTLNRAYKYLLHVFRRRRSFVYGKLSSFSHSLFPSMKNAVLIPNMVPMDNETMVETFKFLKYYQLATNSLVSKRFRDLIRTHRHKLALLYVNIFMHSYVANEDLVVMNMFNEKLSLEAYNEWIVRNGYSKQIPLEAQIVEKENTENKKYYFGADVYQNPNTNPNIATNVLYARTQLTDEAWPLFHHLIRLLMDPFVYFRSLSLYSLKGVFSSLAGAMSPDRDRLQCEKLNIGFDGDTQNFIVWVKDHVRCNKMEIYGNSDSNYDQELLEFIMTGAPCTSAIHVGRYDLSKVVVDFVQKFTGLKNCDEYKIVETTLGKIKDDRVVDEVKRNCGELFSEEVEFEEGSGTRQIIGIINNDIDKRLTLNVRNFHNRPSSFSIKISYL</sequence>
<organism evidence="1 2">
    <name type="scientific">Ditylenchus destructor</name>
    <dbReference type="NCBI Taxonomy" id="166010"/>
    <lineage>
        <taxon>Eukaryota</taxon>
        <taxon>Metazoa</taxon>
        <taxon>Ecdysozoa</taxon>
        <taxon>Nematoda</taxon>
        <taxon>Chromadorea</taxon>
        <taxon>Rhabditida</taxon>
        <taxon>Tylenchina</taxon>
        <taxon>Tylenchomorpha</taxon>
        <taxon>Sphaerularioidea</taxon>
        <taxon>Anguinidae</taxon>
        <taxon>Anguininae</taxon>
        <taxon>Ditylenchus</taxon>
    </lineage>
</organism>
<reference evidence="1" key="1">
    <citation type="submission" date="2022-01" db="EMBL/GenBank/DDBJ databases">
        <title>Genome Sequence Resource for Two Populations of Ditylenchus destructor, the Migratory Endoparasitic Phytonematode.</title>
        <authorList>
            <person name="Zhang H."/>
            <person name="Lin R."/>
            <person name="Xie B."/>
        </authorList>
    </citation>
    <scope>NUCLEOTIDE SEQUENCE</scope>
    <source>
        <strain evidence="1">BazhouSP</strain>
    </source>
</reference>
<protein>
    <recommendedName>
        <fullName evidence="3">F-box domain-containing protein</fullName>
    </recommendedName>
</protein>